<feature type="transmembrane region" description="Helical" evidence="6">
    <location>
        <begin position="201"/>
        <end position="223"/>
    </location>
</feature>
<evidence type="ECO:0000259" key="7">
    <source>
        <dbReference type="PROSITE" id="PS50011"/>
    </source>
</evidence>
<dbReference type="InterPro" id="IPR000719">
    <property type="entry name" value="Prot_kinase_dom"/>
</dbReference>
<keyword evidence="4" id="KW-0456">Lyase</keyword>
<dbReference type="SUPFAM" id="SSF53822">
    <property type="entry name" value="Periplasmic binding protein-like I"/>
    <property type="match status" value="1"/>
</dbReference>
<reference evidence="9" key="1">
    <citation type="submission" date="2025-08" db="UniProtKB">
        <authorList>
            <consortium name="RefSeq"/>
        </authorList>
    </citation>
    <scope>IDENTIFICATION</scope>
</reference>
<protein>
    <recommendedName>
        <fullName evidence="2">guanylate cyclase</fullName>
        <ecNumber evidence="2">4.6.1.2</ecNumber>
    </recommendedName>
</protein>
<dbReference type="InterPro" id="IPR050401">
    <property type="entry name" value="Cyclic_nucleotide_synthase"/>
</dbReference>
<keyword evidence="6" id="KW-0812">Transmembrane</keyword>
<feature type="non-terminal residue" evidence="9">
    <location>
        <position position="1"/>
    </location>
</feature>
<keyword evidence="3" id="KW-0547">Nucleotide-binding</keyword>
<dbReference type="Proteomes" id="UP000079169">
    <property type="component" value="Unplaced"/>
</dbReference>
<evidence type="ECO:0000256" key="3">
    <source>
        <dbReference type="ARBA" id="ARBA00022741"/>
    </source>
</evidence>
<gene>
    <name evidence="9" type="primary">LOC103521017</name>
</gene>
<keyword evidence="6" id="KW-0472">Membrane</keyword>
<dbReference type="SUPFAM" id="SSF56112">
    <property type="entry name" value="Protein kinase-like (PK-like)"/>
    <property type="match status" value="2"/>
</dbReference>
<dbReference type="GO" id="GO:0007168">
    <property type="term" value="P:receptor guanylyl cyclase signaling pathway"/>
    <property type="evidence" value="ECO:0007669"/>
    <property type="project" value="TreeGrafter"/>
</dbReference>
<dbReference type="GeneID" id="103521017"/>
<dbReference type="GO" id="GO:0004383">
    <property type="term" value="F:guanylate cyclase activity"/>
    <property type="evidence" value="ECO:0007669"/>
    <property type="project" value="UniProtKB-EC"/>
</dbReference>
<dbReference type="PaxDb" id="121845-A0A3Q0JGW7"/>
<evidence type="ECO:0000256" key="5">
    <source>
        <dbReference type="ARBA" id="ARBA00023293"/>
    </source>
</evidence>
<dbReference type="Gene3D" id="3.40.50.2300">
    <property type="match status" value="1"/>
</dbReference>
<keyword evidence="5" id="KW-0141">cGMP biosynthesis</keyword>
<dbReference type="GO" id="GO:0005886">
    <property type="term" value="C:plasma membrane"/>
    <property type="evidence" value="ECO:0007669"/>
    <property type="project" value="TreeGrafter"/>
</dbReference>
<dbReference type="AlphaFoldDB" id="A0A3Q0JGW7"/>
<evidence type="ECO:0000313" key="9">
    <source>
        <dbReference type="RefSeq" id="XP_026687691.1"/>
    </source>
</evidence>
<organism evidence="8 9">
    <name type="scientific">Diaphorina citri</name>
    <name type="common">Asian citrus psyllid</name>
    <dbReference type="NCBI Taxonomy" id="121845"/>
    <lineage>
        <taxon>Eukaryota</taxon>
        <taxon>Metazoa</taxon>
        <taxon>Ecdysozoa</taxon>
        <taxon>Arthropoda</taxon>
        <taxon>Hexapoda</taxon>
        <taxon>Insecta</taxon>
        <taxon>Pterygota</taxon>
        <taxon>Neoptera</taxon>
        <taxon>Paraneoptera</taxon>
        <taxon>Hemiptera</taxon>
        <taxon>Sternorrhyncha</taxon>
        <taxon>Psylloidea</taxon>
        <taxon>Psyllidae</taxon>
        <taxon>Diaphorininae</taxon>
        <taxon>Diaphorina</taxon>
    </lineage>
</organism>
<dbReference type="GO" id="GO:0004672">
    <property type="term" value="F:protein kinase activity"/>
    <property type="evidence" value="ECO:0007669"/>
    <property type="project" value="InterPro"/>
</dbReference>
<dbReference type="PANTHER" id="PTHR11920">
    <property type="entry name" value="GUANYLYL CYCLASE"/>
    <property type="match status" value="1"/>
</dbReference>
<evidence type="ECO:0000256" key="4">
    <source>
        <dbReference type="ARBA" id="ARBA00023239"/>
    </source>
</evidence>
<dbReference type="GO" id="GO:0004016">
    <property type="term" value="F:adenylate cyclase activity"/>
    <property type="evidence" value="ECO:0007669"/>
    <property type="project" value="TreeGrafter"/>
</dbReference>
<dbReference type="Pfam" id="PF07714">
    <property type="entry name" value="PK_Tyr_Ser-Thr"/>
    <property type="match status" value="2"/>
</dbReference>
<dbReference type="GO" id="GO:0005524">
    <property type="term" value="F:ATP binding"/>
    <property type="evidence" value="ECO:0007669"/>
    <property type="project" value="InterPro"/>
</dbReference>
<feature type="non-terminal residue" evidence="9">
    <location>
        <position position="357"/>
    </location>
</feature>
<evidence type="ECO:0000256" key="6">
    <source>
        <dbReference type="SAM" id="Phobius"/>
    </source>
</evidence>
<dbReference type="InterPro" id="IPR011009">
    <property type="entry name" value="Kinase-like_dom_sf"/>
</dbReference>
<evidence type="ECO:0000256" key="2">
    <source>
        <dbReference type="ARBA" id="ARBA00012202"/>
    </source>
</evidence>
<dbReference type="PANTHER" id="PTHR11920:SF494">
    <property type="entry name" value="ATRIAL NATRIURETIC PEPTIDE RECEPTOR 2"/>
    <property type="match status" value="1"/>
</dbReference>
<keyword evidence="8" id="KW-1185">Reference proteome</keyword>
<dbReference type="RefSeq" id="XP_026687691.1">
    <property type="nucleotide sequence ID" value="XM_026831890.1"/>
</dbReference>
<dbReference type="InterPro" id="IPR028082">
    <property type="entry name" value="Peripla_BP_I"/>
</dbReference>
<dbReference type="EC" id="4.6.1.2" evidence="2"/>
<evidence type="ECO:0000313" key="8">
    <source>
        <dbReference type="Proteomes" id="UP000079169"/>
    </source>
</evidence>
<dbReference type="PROSITE" id="PS50011">
    <property type="entry name" value="PROTEIN_KINASE_DOM"/>
    <property type="match status" value="1"/>
</dbReference>
<dbReference type="GO" id="GO:0001653">
    <property type="term" value="F:peptide receptor activity"/>
    <property type="evidence" value="ECO:0007669"/>
    <property type="project" value="TreeGrafter"/>
</dbReference>
<evidence type="ECO:0000256" key="1">
    <source>
        <dbReference type="ARBA" id="ARBA00001436"/>
    </source>
</evidence>
<dbReference type="InterPro" id="IPR001245">
    <property type="entry name" value="Ser-Thr/Tyr_kinase_cat_dom"/>
</dbReference>
<dbReference type="STRING" id="121845.A0A3Q0JGW7"/>
<accession>A0A3Q0JGW7</accession>
<dbReference type="KEGG" id="dci:103521017"/>
<dbReference type="Gene3D" id="1.10.510.10">
    <property type="entry name" value="Transferase(Phosphotransferase) domain 1"/>
    <property type="match status" value="2"/>
</dbReference>
<comment type="catalytic activity">
    <reaction evidence="1">
        <text>GTP = 3',5'-cyclic GMP + diphosphate</text>
        <dbReference type="Rhea" id="RHEA:13665"/>
        <dbReference type="ChEBI" id="CHEBI:33019"/>
        <dbReference type="ChEBI" id="CHEBI:37565"/>
        <dbReference type="ChEBI" id="CHEBI:57746"/>
        <dbReference type="EC" id="4.6.1.2"/>
    </reaction>
</comment>
<feature type="domain" description="Protein kinase" evidence="7">
    <location>
        <begin position="62"/>
        <end position="357"/>
    </location>
</feature>
<proteinExistence type="predicted"/>
<keyword evidence="6" id="KW-1133">Transmembrane helix</keyword>
<name>A0A3Q0JGW7_DIACI</name>
<sequence length="357" mass="41058">VKKVAKEGYNFTFGNESVSTFVTAFYDAVILYSIALNETIAMGGSQSDGSAITRRMWNRTYQVHHRKFNTGIFNNVTLDTLLKTVISEDAMSLYDVGRQVFVPTAFYKGNKVAIKNLKKSRIDLTRPLLLELKRLKDLHHDHLVKFIGACLDPPHCCLLTEYCPKGSLQDILENEQFKLEPMFKNSLMHDIVKNSIKTVPYAIVSIVLSSLLVMLFIASAFIYRHYKLEAEIASMTWKVQWRDISPASMLEGKLRGSFHSLHNRRNSQLVSHSIGLRRNEKNNCLSRIHIWILEFLLELKRLKDLHHDHLVKFIGACLDPPHCCLLTEYCPKGSLQDILENEQFKLEPMFKNSLMNK</sequence>